<keyword evidence="2" id="KW-0964">Secreted</keyword>
<dbReference type="PRINTS" id="PR00007">
    <property type="entry name" value="COMPLEMNTC1Q"/>
</dbReference>
<protein>
    <recommendedName>
        <fullName evidence="3">C1q domain-containing protein</fullName>
    </recommendedName>
</protein>
<accession>G3TZR1</accession>
<reference evidence="4" key="3">
    <citation type="submission" date="2025-09" db="UniProtKB">
        <authorList>
            <consortium name="Ensembl"/>
        </authorList>
    </citation>
    <scope>IDENTIFICATION</scope>
    <source>
        <strain evidence="4">Isolate ISIS603380</strain>
    </source>
</reference>
<reference evidence="4 5" key="1">
    <citation type="submission" date="2009-06" db="EMBL/GenBank/DDBJ databases">
        <title>The Genome Sequence of Loxodonta africana (African elephant).</title>
        <authorList>
            <person name="Di Palma F."/>
            <person name="Heiman D."/>
            <person name="Young S."/>
            <person name="Johnson J."/>
            <person name="Lander E.S."/>
            <person name="Lindblad-Toh K."/>
        </authorList>
    </citation>
    <scope>NUCLEOTIDE SEQUENCE [LARGE SCALE GENOMIC DNA]</scope>
    <source>
        <strain evidence="4 5">Isolate ISIS603380</strain>
    </source>
</reference>
<dbReference type="HOGENOM" id="CLU_2782493_0_0_1"/>
<keyword evidence="5" id="KW-1185">Reference proteome</keyword>
<evidence type="ECO:0000313" key="5">
    <source>
        <dbReference type="Proteomes" id="UP000007646"/>
    </source>
</evidence>
<reference evidence="4" key="2">
    <citation type="submission" date="2025-08" db="UniProtKB">
        <authorList>
            <consortium name="Ensembl"/>
        </authorList>
    </citation>
    <scope>IDENTIFICATION</scope>
    <source>
        <strain evidence="4">Isolate ISIS603380</strain>
    </source>
</reference>
<evidence type="ECO:0000259" key="3">
    <source>
        <dbReference type="PROSITE" id="PS50871"/>
    </source>
</evidence>
<sequence>LFPGSSQPIVFKEAVHNLQGHFDLATGVFTSAFPGIYKFGFEIEMFQHAVKVVLMKNGAQVIEKEAEAKTSY</sequence>
<dbReference type="InterPro" id="IPR050392">
    <property type="entry name" value="Collagen/C1q_domain"/>
</dbReference>
<comment type="subcellular location">
    <subcellularLocation>
        <location evidence="1">Secreted</location>
    </subcellularLocation>
</comment>
<evidence type="ECO:0000256" key="2">
    <source>
        <dbReference type="ARBA" id="ARBA00022525"/>
    </source>
</evidence>
<dbReference type="GeneTree" id="ENSGT00900000141239"/>
<dbReference type="InterPro" id="IPR001073">
    <property type="entry name" value="C1q_dom"/>
</dbReference>
<dbReference type="SMART" id="SM00110">
    <property type="entry name" value="C1Q"/>
    <property type="match status" value="1"/>
</dbReference>
<dbReference type="GO" id="GO:0005576">
    <property type="term" value="C:extracellular region"/>
    <property type="evidence" value="ECO:0007669"/>
    <property type="project" value="UniProtKB-SubCell"/>
</dbReference>
<dbReference type="PANTHER" id="PTHR15427">
    <property type="entry name" value="EMILIN ELASTIN MICROFIBRIL INTERFACE-LOCATED PROTEIN ELASTIN MICROFIBRIL INTERFACER"/>
    <property type="match status" value="1"/>
</dbReference>
<evidence type="ECO:0000313" key="4">
    <source>
        <dbReference type="Ensembl" id="ENSLAFP00000021069.1"/>
    </source>
</evidence>
<dbReference type="PROSITE" id="PS50871">
    <property type="entry name" value="C1Q"/>
    <property type="match status" value="1"/>
</dbReference>
<dbReference type="InParanoid" id="G3TZR1"/>
<dbReference type="Proteomes" id="UP000007646">
    <property type="component" value="Unassembled WGS sequence"/>
</dbReference>
<dbReference type="Ensembl" id="ENSLAFT00000032472.1">
    <property type="protein sequence ID" value="ENSLAFP00000021069.1"/>
    <property type="gene ID" value="ENSLAFG00000029156.1"/>
</dbReference>
<dbReference type="Pfam" id="PF00386">
    <property type="entry name" value="C1q"/>
    <property type="match status" value="1"/>
</dbReference>
<dbReference type="Gene3D" id="2.60.120.40">
    <property type="match status" value="1"/>
</dbReference>
<proteinExistence type="predicted"/>
<feature type="domain" description="C1q" evidence="3">
    <location>
        <begin position="1"/>
        <end position="72"/>
    </location>
</feature>
<name>G3TZR1_LOXAF</name>
<organism evidence="4 5">
    <name type="scientific">Loxodonta africana</name>
    <name type="common">African elephant</name>
    <dbReference type="NCBI Taxonomy" id="9785"/>
    <lineage>
        <taxon>Eukaryota</taxon>
        <taxon>Metazoa</taxon>
        <taxon>Chordata</taxon>
        <taxon>Craniata</taxon>
        <taxon>Vertebrata</taxon>
        <taxon>Euteleostomi</taxon>
        <taxon>Mammalia</taxon>
        <taxon>Eutheria</taxon>
        <taxon>Afrotheria</taxon>
        <taxon>Proboscidea</taxon>
        <taxon>Elephantidae</taxon>
        <taxon>Loxodonta</taxon>
    </lineage>
</organism>
<dbReference type="InterPro" id="IPR008983">
    <property type="entry name" value="Tumour_necrosis_fac-like_dom"/>
</dbReference>
<dbReference type="SUPFAM" id="SSF49842">
    <property type="entry name" value="TNF-like"/>
    <property type="match status" value="1"/>
</dbReference>
<dbReference type="PANTHER" id="PTHR15427:SF34">
    <property type="entry name" value="PROTEIN HP-25 HOMOLOG 2"/>
    <property type="match status" value="1"/>
</dbReference>
<evidence type="ECO:0000256" key="1">
    <source>
        <dbReference type="ARBA" id="ARBA00004613"/>
    </source>
</evidence>
<dbReference type="AlphaFoldDB" id="G3TZR1"/>